<gene>
    <name evidence="1" type="ORF">D9613_012634</name>
</gene>
<protein>
    <submittedName>
        <fullName evidence="1">Uncharacterized protein</fullName>
    </submittedName>
</protein>
<name>A0A8H4QV48_9AGAR</name>
<accession>A0A8H4QV48</accession>
<comment type="caution">
    <text evidence="1">The sequence shown here is derived from an EMBL/GenBank/DDBJ whole genome shotgun (WGS) entry which is preliminary data.</text>
</comment>
<evidence type="ECO:0000313" key="2">
    <source>
        <dbReference type="Proteomes" id="UP000521872"/>
    </source>
</evidence>
<keyword evidence="2" id="KW-1185">Reference proteome</keyword>
<evidence type="ECO:0000313" key="1">
    <source>
        <dbReference type="EMBL" id="KAF4618080.1"/>
    </source>
</evidence>
<proteinExistence type="predicted"/>
<reference evidence="1 2" key="1">
    <citation type="submission" date="2019-12" db="EMBL/GenBank/DDBJ databases">
        <authorList>
            <person name="Floudas D."/>
            <person name="Bentzer J."/>
            <person name="Ahren D."/>
            <person name="Johansson T."/>
            <person name="Persson P."/>
            <person name="Tunlid A."/>
        </authorList>
    </citation>
    <scope>NUCLEOTIDE SEQUENCE [LARGE SCALE GENOMIC DNA]</scope>
    <source>
        <strain evidence="1 2">CBS 102.39</strain>
    </source>
</reference>
<dbReference type="EMBL" id="JAACJL010000019">
    <property type="protein sequence ID" value="KAF4618080.1"/>
    <property type="molecule type" value="Genomic_DNA"/>
</dbReference>
<sequence>MAAAQLWARSVVMERAGSQAVGRYVAEDPLGARNVGAMSKSVYAAPFSRFFQYASIAGGWTSSSYHCVGSLADNLFPQRIQSAT</sequence>
<organism evidence="1 2">
    <name type="scientific">Agrocybe pediades</name>
    <dbReference type="NCBI Taxonomy" id="84607"/>
    <lineage>
        <taxon>Eukaryota</taxon>
        <taxon>Fungi</taxon>
        <taxon>Dikarya</taxon>
        <taxon>Basidiomycota</taxon>
        <taxon>Agaricomycotina</taxon>
        <taxon>Agaricomycetes</taxon>
        <taxon>Agaricomycetidae</taxon>
        <taxon>Agaricales</taxon>
        <taxon>Agaricineae</taxon>
        <taxon>Strophariaceae</taxon>
        <taxon>Agrocybe</taxon>
    </lineage>
</organism>
<dbReference type="Proteomes" id="UP000521872">
    <property type="component" value="Unassembled WGS sequence"/>
</dbReference>
<dbReference type="AlphaFoldDB" id="A0A8H4QV48"/>